<accession>A0A380RVA5</accession>
<dbReference type="SUPFAM" id="SSF55874">
    <property type="entry name" value="ATPase domain of HSP90 chaperone/DNA topoisomerase II/histidine kinase"/>
    <property type="match status" value="1"/>
</dbReference>
<evidence type="ECO:0000313" key="3">
    <source>
        <dbReference type="EMBL" id="SUQ18937.1"/>
    </source>
</evidence>
<protein>
    <submittedName>
        <fullName evidence="3">Anti-sigma regulatory factor (Ser/Thr protein kinase)</fullName>
    </submittedName>
</protein>
<dbReference type="RefSeq" id="WP_088660333.1">
    <property type="nucleotide sequence ID" value="NZ_UHJL01000001.1"/>
</dbReference>
<dbReference type="EMBL" id="UHJL01000001">
    <property type="protein sequence ID" value="SUQ18937.1"/>
    <property type="molecule type" value="Genomic_DNA"/>
</dbReference>
<evidence type="ECO:0000313" key="4">
    <source>
        <dbReference type="Proteomes" id="UP000255423"/>
    </source>
</evidence>
<evidence type="ECO:0000256" key="1">
    <source>
        <dbReference type="ARBA" id="ARBA00022527"/>
    </source>
</evidence>
<dbReference type="Proteomes" id="UP000255423">
    <property type="component" value="Unassembled WGS sequence"/>
</dbReference>
<feature type="domain" description="Histidine kinase/HSP90-like ATPase" evidence="2">
    <location>
        <begin position="13"/>
        <end position="134"/>
    </location>
</feature>
<dbReference type="AlphaFoldDB" id="A0A380RVA5"/>
<dbReference type="Gene3D" id="3.30.565.10">
    <property type="entry name" value="Histidine kinase-like ATPase, C-terminal domain"/>
    <property type="match status" value="1"/>
</dbReference>
<proteinExistence type="predicted"/>
<dbReference type="CDD" id="cd16936">
    <property type="entry name" value="HATPase_RsbW-like"/>
    <property type="match status" value="1"/>
</dbReference>
<dbReference type="PANTHER" id="PTHR35526">
    <property type="entry name" value="ANTI-SIGMA-F FACTOR RSBW-RELATED"/>
    <property type="match status" value="1"/>
</dbReference>
<dbReference type="GO" id="GO:0004674">
    <property type="term" value="F:protein serine/threonine kinase activity"/>
    <property type="evidence" value="ECO:0007669"/>
    <property type="project" value="UniProtKB-KW"/>
</dbReference>
<name>A0A380RVA5_FIBSU</name>
<dbReference type="InterPro" id="IPR036890">
    <property type="entry name" value="HATPase_C_sf"/>
</dbReference>
<reference evidence="3 4" key="1">
    <citation type="submission" date="2017-08" db="EMBL/GenBank/DDBJ databases">
        <authorList>
            <person name="de Groot N.N."/>
        </authorList>
    </citation>
    <scope>NUCLEOTIDE SEQUENCE [LARGE SCALE GENOMIC DNA]</scope>
    <source>
        <strain evidence="3 4">HM2</strain>
    </source>
</reference>
<organism evidence="3 4">
    <name type="scientific">Fibrobacter succinogenes</name>
    <name type="common">Bacteroides succinogenes</name>
    <dbReference type="NCBI Taxonomy" id="833"/>
    <lineage>
        <taxon>Bacteria</taxon>
        <taxon>Pseudomonadati</taxon>
        <taxon>Fibrobacterota</taxon>
        <taxon>Fibrobacteria</taxon>
        <taxon>Fibrobacterales</taxon>
        <taxon>Fibrobacteraceae</taxon>
        <taxon>Fibrobacter</taxon>
    </lineage>
</organism>
<gene>
    <name evidence="3" type="ORF">SAMN05661053_0159</name>
</gene>
<sequence length="137" mass="15250">MQNWVKEIVVDSKFENVKTLTDFVESSLEPLNPSPKAIMQIGVAIDELFSNVVRYSGSSNMKLILNVNEDVLTAKLTFIDEGVEYDPLKKTDPDVSLSAEDREIGGLGIFLVKKIMDGVEYKRDGQKNVLTVVKKLG</sequence>
<evidence type="ECO:0000259" key="2">
    <source>
        <dbReference type="Pfam" id="PF13581"/>
    </source>
</evidence>
<keyword evidence="1" id="KW-0418">Kinase</keyword>
<keyword evidence="1" id="KW-0723">Serine/threonine-protein kinase</keyword>
<dbReference type="InterPro" id="IPR050267">
    <property type="entry name" value="Anti-sigma-factor_SerPK"/>
</dbReference>
<keyword evidence="1" id="KW-0808">Transferase</keyword>
<dbReference type="InterPro" id="IPR003594">
    <property type="entry name" value="HATPase_dom"/>
</dbReference>
<dbReference type="Pfam" id="PF13581">
    <property type="entry name" value="HATPase_c_2"/>
    <property type="match status" value="1"/>
</dbReference>